<dbReference type="InterPro" id="IPR049326">
    <property type="entry name" value="Rhodopsin_dom_fungi"/>
</dbReference>
<feature type="compositionally biased region" description="Basic and acidic residues" evidence="6">
    <location>
        <begin position="489"/>
        <end position="503"/>
    </location>
</feature>
<dbReference type="Proteomes" id="UP000224080">
    <property type="component" value="Unassembled WGS sequence"/>
</dbReference>
<feature type="transmembrane region" description="Helical" evidence="7">
    <location>
        <begin position="252"/>
        <end position="273"/>
    </location>
</feature>
<comment type="subcellular location">
    <subcellularLocation>
        <location evidence="1">Membrane</location>
        <topology evidence="1">Multi-pass membrane protein</topology>
    </subcellularLocation>
</comment>
<feature type="region of interest" description="Disordered" evidence="6">
    <location>
        <begin position="382"/>
        <end position="403"/>
    </location>
</feature>
<feature type="compositionally biased region" description="Polar residues" evidence="6">
    <location>
        <begin position="386"/>
        <end position="403"/>
    </location>
</feature>
<name>A0A2B7X651_9EURO</name>
<dbReference type="AlphaFoldDB" id="A0A2B7X651"/>
<feature type="transmembrane region" description="Helical" evidence="7">
    <location>
        <begin position="94"/>
        <end position="117"/>
    </location>
</feature>
<evidence type="ECO:0000313" key="9">
    <source>
        <dbReference type="EMBL" id="PGH07134.1"/>
    </source>
</evidence>
<feature type="transmembrane region" description="Helical" evidence="7">
    <location>
        <begin position="20"/>
        <end position="39"/>
    </location>
</feature>
<reference evidence="9 10" key="1">
    <citation type="submission" date="2017-10" db="EMBL/GenBank/DDBJ databases">
        <title>Comparative genomics in systemic dimorphic fungi from Ajellomycetaceae.</title>
        <authorList>
            <person name="Munoz J.F."/>
            <person name="Mcewen J.G."/>
            <person name="Clay O.K."/>
            <person name="Cuomo C.A."/>
        </authorList>
    </citation>
    <scope>NUCLEOTIDE SEQUENCE [LARGE SCALE GENOMIC DNA]</scope>
    <source>
        <strain evidence="9 10">UAMH130</strain>
    </source>
</reference>
<dbReference type="PANTHER" id="PTHR33048:SF19">
    <property type="entry name" value="MEMBRANE PROTEIN PTH11-LIKE, PUTATIVE (AFU_ORTHOLOGUE AFUA_1G14080)-RELATED"/>
    <property type="match status" value="1"/>
</dbReference>
<evidence type="ECO:0000256" key="5">
    <source>
        <dbReference type="ARBA" id="ARBA00038359"/>
    </source>
</evidence>
<evidence type="ECO:0000256" key="2">
    <source>
        <dbReference type="ARBA" id="ARBA00022692"/>
    </source>
</evidence>
<comment type="caution">
    <text evidence="9">The sequence shown here is derived from an EMBL/GenBank/DDBJ whole genome shotgun (WGS) entry which is preliminary data.</text>
</comment>
<feature type="transmembrane region" description="Helical" evidence="7">
    <location>
        <begin position="138"/>
        <end position="157"/>
    </location>
</feature>
<evidence type="ECO:0000256" key="6">
    <source>
        <dbReference type="SAM" id="MobiDB-lite"/>
    </source>
</evidence>
<evidence type="ECO:0000259" key="8">
    <source>
        <dbReference type="Pfam" id="PF20684"/>
    </source>
</evidence>
<comment type="similarity">
    <text evidence="5">Belongs to the SAT4 family.</text>
</comment>
<dbReference type="InterPro" id="IPR052337">
    <property type="entry name" value="SAT4-like"/>
</dbReference>
<keyword evidence="2 7" id="KW-0812">Transmembrane</keyword>
<feature type="compositionally biased region" description="Polar residues" evidence="6">
    <location>
        <begin position="471"/>
        <end position="486"/>
    </location>
</feature>
<dbReference type="OrthoDB" id="5398233at2759"/>
<organism evidence="9 10">
    <name type="scientific">Blastomyces parvus</name>
    <dbReference type="NCBI Taxonomy" id="2060905"/>
    <lineage>
        <taxon>Eukaryota</taxon>
        <taxon>Fungi</taxon>
        <taxon>Dikarya</taxon>
        <taxon>Ascomycota</taxon>
        <taxon>Pezizomycotina</taxon>
        <taxon>Eurotiomycetes</taxon>
        <taxon>Eurotiomycetidae</taxon>
        <taxon>Onygenales</taxon>
        <taxon>Ajellomycetaceae</taxon>
        <taxon>Blastomyces</taxon>
    </lineage>
</organism>
<feature type="domain" description="Rhodopsin" evidence="8">
    <location>
        <begin position="35"/>
        <end position="251"/>
    </location>
</feature>
<feature type="compositionally biased region" description="Polar residues" evidence="6">
    <location>
        <begin position="524"/>
        <end position="535"/>
    </location>
</feature>
<feature type="transmembrane region" description="Helical" evidence="7">
    <location>
        <begin position="180"/>
        <end position="206"/>
    </location>
</feature>
<gene>
    <name evidence="9" type="ORF">GX51_01921</name>
</gene>
<evidence type="ECO:0000313" key="10">
    <source>
        <dbReference type="Proteomes" id="UP000224080"/>
    </source>
</evidence>
<protein>
    <recommendedName>
        <fullName evidence="8">Rhodopsin domain-containing protein</fullName>
    </recommendedName>
</protein>
<keyword evidence="4 7" id="KW-0472">Membrane</keyword>
<accession>A0A2B7X651</accession>
<keyword evidence="10" id="KW-1185">Reference proteome</keyword>
<evidence type="ECO:0000256" key="3">
    <source>
        <dbReference type="ARBA" id="ARBA00022989"/>
    </source>
</evidence>
<evidence type="ECO:0000256" key="7">
    <source>
        <dbReference type="SAM" id="Phobius"/>
    </source>
</evidence>
<evidence type="ECO:0000256" key="1">
    <source>
        <dbReference type="ARBA" id="ARBA00004141"/>
    </source>
</evidence>
<feature type="transmembrane region" description="Helical" evidence="7">
    <location>
        <begin position="51"/>
        <end position="74"/>
    </location>
</feature>
<dbReference type="PANTHER" id="PTHR33048">
    <property type="entry name" value="PTH11-LIKE INTEGRAL MEMBRANE PROTEIN (AFU_ORTHOLOGUE AFUA_5G11245)"/>
    <property type="match status" value="1"/>
</dbReference>
<feature type="region of interest" description="Disordered" evidence="6">
    <location>
        <begin position="469"/>
        <end position="535"/>
    </location>
</feature>
<sequence length="535" mass="59773">MYSSNAPDELTRWDVIPTLLVSWWCTGFSLAIIFVRILGRYIRTQVLFPEDWVMLISVIPLLIRMGLVHMVLLYGTNNMIATNISDIQLRRREIGSGLVLGARIFYALFIWTAKFTIAEFLTRLTAQTWRRSFQLMLNFIRFFLVVAFAAVVISTLAECQPFHDYWQVSPMPAPKCRQGYAHLVAMGACDAATDILLVAFPIPIIFASTMPIIRKLSLTLLFSLSLILVVMTCYRVPAVIERHGDQQYRSLFASLEILVATAISNAIVIGSFMRDRGVKKQKYNIGSVSEASDQKFSRRATITNHQWGSDADLATDVGIRLDPEADMPTYQGIRPAPLAHANNGYPEKSSLAESKVAPCHQLERDEDIKTDREPQQPFYAFDQRGSALNTPECTTSDTISTVTPKPSPKDCFNDMGGLFTGMQAAPTTASSCAANGLAFIPPPEPRPERPQSCRRSRHFLDAVTNLLLPSPRNSRSAIGSATSPGLQDQPRESRPTWPPREDEDRVDSDSIGPRRLELNDLGNLLNQESIYKNPE</sequence>
<dbReference type="EMBL" id="PDNC01000016">
    <property type="protein sequence ID" value="PGH07134.1"/>
    <property type="molecule type" value="Genomic_DNA"/>
</dbReference>
<keyword evidence="3 7" id="KW-1133">Transmembrane helix</keyword>
<proteinExistence type="inferred from homology"/>
<dbReference type="GO" id="GO:0016020">
    <property type="term" value="C:membrane"/>
    <property type="evidence" value="ECO:0007669"/>
    <property type="project" value="UniProtKB-SubCell"/>
</dbReference>
<feature type="transmembrane region" description="Helical" evidence="7">
    <location>
        <begin position="218"/>
        <end position="240"/>
    </location>
</feature>
<dbReference type="Pfam" id="PF20684">
    <property type="entry name" value="Fung_rhodopsin"/>
    <property type="match status" value="1"/>
</dbReference>
<evidence type="ECO:0000256" key="4">
    <source>
        <dbReference type="ARBA" id="ARBA00023136"/>
    </source>
</evidence>